<dbReference type="Pfam" id="PF13855">
    <property type="entry name" value="LRR_8"/>
    <property type="match status" value="1"/>
</dbReference>
<dbReference type="Gene3D" id="3.80.10.10">
    <property type="entry name" value="Ribonuclease Inhibitor"/>
    <property type="match status" value="1"/>
</dbReference>
<dbReference type="Pfam" id="PF03098">
    <property type="entry name" value="An_peroxidase"/>
    <property type="match status" value="2"/>
</dbReference>
<evidence type="ECO:0000256" key="4">
    <source>
        <dbReference type="ARBA" id="ARBA00022729"/>
    </source>
</evidence>
<evidence type="ECO:0000256" key="6">
    <source>
        <dbReference type="ARBA" id="ARBA00023157"/>
    </source>
</evidence>
<evidence type="ECO:0000256" key="8">
    <source>
        <dbReference type="PIRSR" id="PIRSR619791-2"/>
    </source>
</evidence>
<dbReference type="GO" id="GO:0005576">
    <property type="term" value="C:extracellular region"/>
    <property type="evidence" value="ECO:0007669"/>
    <property type="project" value="UniProtKB-SubCell"/>
</dbReference>
<dbReference type="EMBL" id="UYSG01011114">
    <property type="protein sequence ID" value="VDL60954.1"/>
    <property type="molecule type" value="Genomic_DNA"/>
</dbReference>
<comment type="subcellular location">
    <subcellularLocation>
        <location evidence="1">Secreted</location>
    </subcellularLocation>
</comment>
<dbReference type="SMART" id="SM00409">
    <property type="entry name" value="IG"/>
    <property type="match status" value="2"/>
</dbReference>
<dbReference type="InterPro" id="IPR019791">
    <property type="entry name" value="Haem_peroxidase_animal"/>
</dbReference>
<evidence type="ECO:0000313" key="13">
    <source>
        <dbReference type="Proteomes" id="UP000274504"/>
    </source>
</evidence>
<dbReference type="EMBL" id="CABIJS010000444">
    <property type="protein sequence ID" value="VUZ51664.1"/>
    <property type="molecule type" value="Genomic_DNA"/>
</dbReference>
<dbReference type="InterPro" id="IPR007110">
    <property type="entry name" value="Ig-like_dom"/>
</dbReference>
<proteinExistence type="predicted"/>
<dbReference type="FunFam" id="1.10.640.10:FF:000003">
    <property type="entry name" value="chorion peroxidase"/>
    <property type="match status" value="1"/>
</dbReference>
<dbReference type="SUPFAM" id="SSF48113">
    <property type="entry name" value="Heme-dependent peroxidases"/>
    <property type="match status" value="1"/>
</dbReference>
<keyword evidence="7" id="KW-0393">Immunoglobulin domain</keyword>
<evidence type="ECO:0000313" key="14">
    <source>
        <dbReference type="Proteomes" id="UP000321570"/>
    </source>
</evidence>
<keyword evidence="14" id="KW-1185">Reference proteome</keyword>
<dbReference type="InterPro" id="IPR003591">
    <property type="entry name" value="Leu-rich_rpt_typical-subtyp"/>
</dbReference>
<dbReference type="InterPro" id="IPR013783">
    <property type="entry name" value="Ig-like_fold"/>
</dbReference>
<dbReference type="GO" id="GO:0004601">
    <property type="term" value="F:peroxidase activity"/>
    <property type="evidence" value="ECO:0007669"/>
    <property type="project" value="InterPro"/>
</dbReference>
<dbReference type="InterPro" id="IPR010255">
    <property type="entry name" value="Haem_peroxidase_sf"/>
</dbReference>
<keyword evidence="4 9" id="KW-0732">Signal</keyword>
<evidence type="ECO:0000256" key="1">
    <source>
        <dbReference type="ARBA" id="ARBA00004613"/>
    </source>
</evidence>
<dbReference type="FunFam" id="2.60.40.10:FF:000032">
    <property type="entry name" value="palladin isoform X1"/>
    <property type="match status" value="1"/>
</dbReference>
<reference evidence="12 14" key="3">
    <citation type="submission" date="2019-07" db="EMBL/GenBank/DDBJ databases">
        <authorList>
            <person name="Jastrzebski P J."/>
            <person name="Paukszto L."/>
            <person name="Jastrzebski P J."/>
        </authorList>
    </citation>
    <scope>NUCLEOTIDE SEQUENCE [LARGE SCALE GENOMIC DNA]</scope>
    <source>
        <strain evidence="12 14">WMS-il1</strain>
    </source>
</reference>
<dbReference type="Pfam" id="PF13927">
    <property type="entry name" value="Ig_3"/>
    <property type="match status" value="2"/>
</dbReference>
<evidence type="ECO:0000256" key="3">
    <source>
        <dbReference type="ARBA" id="ARBA00022614"/>
    </source>
</evidence>
<dbReference type="Gene3D" id="2.60.40.10">
    <property type="entry name" value="Immunoglobulins"/>
    <property type="match status" value="2"/>
</dbReference>
<dbReference type="Gene3D" id="1.10.640.10">
    <property type="entry name" value="Haem peroxidase domain superfamily, animal type"/>
    <property type="match status" value="1"/>
</dbReference>
<dbReference type="SMART" id="SM00369">
    <property type="entry name" value="LRR_TYP"/>
    <property type="match status" value="3"/>
</dbReference>
<reference evidence="15" key="1">
    <citation type="submission" date="2016-04" db="UniProtKB">
        <authorList>
            <consortium name="WormBaseParasite"/>
        </authorList>
    </citation>
    <scope>IDENTIFICATION</scope>
</reference>
<evidence type="ECO:0000256" key="2">
    <source>
        <dbReference type="ARBA" id="ARBA00022525"/>
    </source>
</evidence>
<keyword evidence="5" id="KW-0677">Repeat</keyword>
<sequence length="1349" mass="150523">MSSFVLILLGLLSNLGSTVSQNVCPDGCVCFSQSIVCRRMSDTVIPQLPDFIDDPQAGALQYFAMTSTKLARVPKGTFLGLLDIMNIDLSNNEIEIIEDGAFQDLPQLAQLILRNNKLTSLPDGIFDTLPGLEELDLSFNQMVTIPASLERLVGLKTLTLRGNPLHCGCEIVDFARILPVFEGSMEKAVCKTPAQAYGKSVAEIGRQYAKAFEGTRHLGYWPDEYVFPEEINRKNLIRTRNPWPLPHCPEKDLGGMIKEDRPGSSGYPEAPRIIEAPVPVMAAEGERVFFVCRAAGIPPPKIFWMLPTNNTQFVNLWDKRQILELREVHSYHEGTYTCIAENEVGRVSQSVSLQLLDIVKPQITDAPSTQATVGILGGDIELVCTARGRPKPTIDWLYTHASTPKRLSTQGRYVVRHSSKLSARTAQDLVYRDPAVQLDESLRAEGEEESVTLTIKNISEADTEGRYTCYAANRAGSTRVTSLISLKNPPTAESATNYVDQVPSYSDEMENTESKEMESNEDLVRRVIEKARKRIESAIQKTADNLRDPKSRRTASDIASLFRQPSKAAVELAKAAEVYEAAIDEVTQILQKQRNSTLGKDTEGPYKSDEGFDENKRQAMGVQLTAEQLAIIAQLSGCAQSQRVEPCDRQLCFHMRYRSIDGSCNNLKYPKWGSALSPFYRLLPPVYENGVNQPVGWNPEKLYFGYPKPSARLASYRLIADANKLQVHTKKLETFNERIKMSLRFGNKTADTSSPFDFPLHEQEELFDEDDKFSALLMQWGQFLDHDLDFTPVDASTSRFSDGLGCNETCINDPPCFPIITPPGDPRIRQRCIGFSRSSATCGSGSTSILLGHPQHREQLNQITAFIDASNVYGSEDFESAQLRNTLYDEGHLRGGMPTPSGKQLLPFNIRGQVDCMADPQQDFVPCFKAGDHRANENLGLLSMHTIWVREHNRIADELRSLNPHWSGDRLYHEARKIVGALMQSITYRSWLPKILGPRGIEMMGGDAYPGYDSSVNPTISNEFATAAFRFGHTLVSPITFRLNENWETIPEGHLLLHKAFFAPDKMLTDGGMDPIIRGLMFHGVRDVIRRPSLNPELTERLFALANQLALDLASLNIQRGRDHGLQHYTAYAYKICGLGSSEAPDSFDDLASRIRDPAIREELRAVYGHPGNIDLFVGGILEDVMPGARMGPTFACIIADQFKRLRAGDRLWYESPGLFTTAQLAELREAGSSLSRVICENGDNITEVTMDAFIRPKSRKDLVSCSQIPKLNLALWKECPSPSGTPFGSYSDIGVYFDEPLNRRRRSVSAGDTCVMGGPDASTFLEDIEEEVDARIKLRERQLKRAKR</sequence>
<dbReference type="InterPro" id="IPR032675">
    <property type="entry name" value="LRR_dom_sf"/>
</dbReference>
<evidence type="ECO:0000313" key="11">
    <source>
        <dbReference type="EMBL" id="VDL60954.1"/>
    </source>
</evidence>
<keyword evidence="8" id="KW-0479">Metal-binding</keyword>
<dbReference type="SMART" id="SM00408">
    <property type="entry name" value="IGc2"/>
    <property type="match status" value="2"/>
</dbReference>
<dbReference type="InterPro" id="IPR037120">
    <property type="entry name" value="Haem_peroxidase_sf_animal"/>
</dbReference>
<feature type="chain" id="PRO_5044549318" evidence="9">
    <location>
        <begin position="21"/>
        <end position="1349"/>
    </location>
</feature>
<dbReference type="GO" id="GO:0046872">
    <property type="term" value="F:metal ion binding"/>
    <property type="evidence" value="ECO:0007669"/>
    <property type="project" value="UniProtKB-KW"/>
</dbReference>
<dbReference type="PRINTS" id="PR00457">
    <property type="entry name" value="ANPEROXIDASE"/>
</dbReference>
<dbReference type="PROSITE" id="PS50292">
    <property type="entry name" value="PEROXIDASE_3"/>
    <property type="match status" value="1"/>
</dbReference>
<dbReference type="SUPFAM" id="SSF48726">
    <property type="entry name" value="Immunoglobulin"/>
    <property type="match status" value="2"/>
</dbReference>
<dbReference type="Proteomes" id="UP000321570">
    <property type="component" value="Unassembled WGS sequence"/>
</dbReference>
<dbReference type="PANTHER" id="PTHR11475">
    <property type="entry name" value="OXIDASE/PEROXIDASE"/>
    <property type="match status" value="1"/>
</dbReference>
<keyword evidence="2" id="KW-0964">Secreted</keyword>
<keyword evidence="8" id="KW-0349">Heme</keyword>
<dbReference type="Proteomes" id="UP000274504">
    <property type="component" value="Unassembled WGS sequence"/>
</dbReference>
<feature type="domain" description="Ig-like" evidence="10">
    <location>
        <begin position="361"/>
        <end position="485"/>
    </location>
</feature>
<dbReference type="InterPro" id="IPR001611">
    <property type="entry name" value="Leu-rich_rpt"/>
</dbReference>
<keyword evidence="6" id="KW-1015">Disulfide bond</keyword>
<dbReference type="STRING" id="6216.A0A158QFC3"/>
<dbReference type="InterPro" id="IPR003599">
    <property type="entry name" value="Ig_sub"/>
</dbReference>
<dbReference type="OrthoDB" id="823504at2759"/>
<dbReference type="PROSITE" id="PS50835">
    <property type="entry name" value="IG_LIKE"/>
    <property type="match status" value="2"/>
</dbReference>
<feature type="binding site" description="axial binding residue" evidence="8">
    <location>
        <position position="1033"/>
    </location>
    <ligand>
        <name>heme b</name>
        <dbReference type="ChEBI" id="CHEBI:60344"/>
    </ligand>
    <ligandPart>
        <name>Fe</name>
        <dbReference type="ChEBI" id="CHEBI:18248"/>
    </ligandPart>
</feature>
<dbReference type="InterPro" id="IPR003598">
    <property type="entry name" value="Ig_sub2"/>
</dbReference>
<accession>A0A158QFC3</accession>
<dbReference type="GO" id="GO:0006979">
    <property type="term" value="P:response to oxidative stress"/>
    <property type="evidence" value="ECO:0007669"/>
    <property type="project" value="InterPro"/>
</dbReference>
<dbReference type="GO" id="GO:0020037">
    <property type="term" value="F:heme binding"/>
    <property type="evidence" value="ECO:0007669"/>
    <property type="project" value="InterPro"/>
</dbReference>
<evidence type="ECO:0000259" key="10">
    <source>
        <dbReference type="PROSITE" id="PS50835"/>
    </source>
</evidence>
<dbReference type="InterPro" id="IPR036179">
    <property type="entry name" value="Ig-like_dom_sf"/>
</dbReference>
<feature type="signal peptide" evidence="9">
    <location>
        <begin position="1"/>
        <end position="20"/>
    </location>
</feature>
<dbReference type="SUPFAM" id="SSF52058">
    <property type="entry name" value="L domain-like"/>
    <property type="match status" value="1"/>
</dbReference>
<dbReference type="PANTHER" id="PTHR11475:SF58">
    <property type="entry name" value="PEROXIDASIN"/>
    <property type="match status" value="1"/>
</dbReference>
<protein>
    <submittedName>
        <fullName evidence="15">Peroxidase</fullName>
    </submittedName>
</protein>
<name>A0A158QFC3_HYMDI</name>
<evidence type="ECO:0000313" key="12">
    <source>
        <dbReference type="EMBL" id="VUZ51664.1"/>
    </source>
</evidence>
<dbReference type="WBParaSite" id="HDID_0000863801-mRNA-1">
    <property type="protein sequence ID" value="HDID_0000863801-mRNA-1"/>
    <property type="gene ID" value="HDID_0000863801"/>
</dbReference>
<keyword evidence="8" id="KW-0408">Iron</keyword>
<evidence type="ECO:0000313" key="15">
    <source>
        <dbReference type="WBParaSite" id="HDID_0000863801-mRNA-1"/>
    </source>
</evidence>
<keyword evidence="3" id="KW-0433">Leucine-rich repeat</keyword>
<dbReference type="SMART" id="SM00364">
    <property type="entry name" value="LRR_BAC"/>
    <property type="match status" value="2"/>
</dbReference>
<feature type="domain" description="Ig-like" evidence="10">
    <location>
        <begin position="271"/>
        <end position="354"/>
    </location>
</feature>
<evidence type="ECO:0000256" key="9">
    <source>
        <dbReference type="SAM" id="SignalP"/>
    </source>
</evidence>
<evidence type="ECO:0000256" key="7">
    <source>
        <dbReference type="ARBA" id="ARBA00023319"/>
    </source>
</evidence>
<evidence type="ECO:0000256" key="5">
    <source>
        <dbReference type="ARBA" id="ARBA00022737"/>
    </source>
</evidence>
<reference evidence="11 13" key="2">
    <citation type="submission" date="2018-11" db="EMBL/GenBank/DDBJ databases">
        <authorList>
            <consortium name="Pathogen Informatics"/>
        </authorList>
    </citation>
    <scope>NUCLEOTIDE SEQUENCE [LARGE SCALE GENOMIC DNA]</scope>
</reference>
<gene>
    <name evidence="11" type="ORF">HDID_LOCUS8636</name>
    <name evidence="12" type="ORF">WMSIL1_LOCUS10194</name>
</gene>
<organism evidence="15">
    <name type="scientific">Hymenolepis diminuta</name>
    <name type="common">Rat tapeworm</name>
    <dbReference type="NCBI Taxonomy" id="6216"/>
    <lineage>
        <taxon>Eukaryota</taxon>
        <taxon>Metazoa</taxon>
        <taxon>Spiralia</taxon>
        <taxon>Lophotrochozoa</taxon>
        <taxon>Platyhelminthes</taxon>
        <taxon>Cestoda</taxon>
        <taxon>Eucestoda</taxon>
        <taxon>Cyclophyllidea</taxon>
        <taxon>Hymenolepididae</taxon>
        <taxon>Hymenolepis</taxon>
    </lineage>
</organism>